<accession>A0A2J6RLF9</accession>
<feature type="chain" id="PRO_5014466098" evidence="1">
    <location>
        <begin position="22"/>
        <end position="191"/>
    </location>
</feature>
<evidence type="ECO:0000256" key="1">
    <source>
        <dbReference type="SAM" id="SignalP"/>
    </source>
</evidence>
<gene>
    <name evidence="2" type="ORF">L207DRAFT_584729</name>
</gene>
<dbReference type="Proteomes" id="UP000235786">
    <property type="component" value="Unassembled WGS sequence"/>
</dbReference>
<evidence type="ECO:0000313" key="2">
    <source>
        <dbReference type="EMBL" id="PMD39352.1"/>
    </source>
</evidence>
<dbReference type="EMBL" id="KZ613947">
    <property type="protein sequence ID" value="PMD39352.1"/>
    <property type="molecule type" value="Genomic_DNA"/>
</dbReference>
<dbReference type="AlphaFoldDB" id="A0A2J6RLF9"/>
<keyword evidence="3" id="KW-1185">Reference proteome</keyword>
<proteinExistence type="predicted"/>
<protein>
    <submittedName>
        <fullName evidence="2">Uncharacterized protein</fullName>
    </submittedName>
</protein>
<reference evidence="2 3" key="1">
    <citation type="submission" date="2016-04" db="EMBL/GenBank/DDBJ databases">
        <title>A degradative enzymes factory behind the ericoid mycorrhizal symbiosis.</title>
        <authorList>
            <consortium name="DOE Joint Genome Institute"/>
            <person name="Martino E."/>
            <person name="Morin E."/>
            <person name="Grelet G."/>
            <person name="Kuo A."/>
            <person name="Kohler A."/>
            <person name="Daghino S."/>
            <person name="Barry K."/>
            <person name="Choi C."/>
            <person name="Cichocki N."/>
            <person name="Clum A."/>
            <person name="Copeland A."/>
            <person name="Hainaut M."/>
            <person name="Haridas S."/>
            <person name="Labutti K."/>
            <person name="Lindquist E."/>
            <person name="Lipzen A."/>
            <person name="Khouja H.-R."/>
            <person name="Murat C."/>
            <person name="Ohm R."/>
            <person name="Olson A."/>
            <person name="Spatafora J."/>
            <person name="Veneault-Fourrey C."/>
            <person name="Henrissat B."/>
            <person name="Grigoriev I."/>
            <person name="Martin F."/>
            <person name="Perotto S."/>
        </authorList>
    </citation>
    <scope>NUCLEOTIDE SEQUENCE [LARGE SCALE GENOMIC DNA]</scope>
    <source>
        <strain evidence="2 3">F</strain>
    </source>
</reference>
<keyword evidence="1" id="KW-0732">Signal</keyword>
<sequence length="191" mass="21478">MPGNWDSITALLVVLLPNLSTFRLPSSHEYVGDDVIEFMPYIFSSAVKLQNSGFYTQQSLSKLRNFEISLRRFDATAIVLLGRDGASAGTKRLGFEPLGHAHVSRVVDSLPESLEELTLRACFPPIYTVIDALFERKRQGRLKGLKSIDLFFQKDFSDEEVFGSQEGKECELKGRGLGIRVTRHLVEFLHA</sequence>
<feature type="signal peptide" evidence="1">
    <location>
        <begin position="1"/>
        <end position="21"/>
    </location>
</feature>
<evidence type="ECO:0000313" key="3">
    <source>
        <dbReference type="Proteomes" id="UP000235786"/>
    </source>
</evidence>
<organism evidence="2 3">
    <name type="scientific">Hyaloscypha variabilis (strain UAMH 11265 / GT02V1 / F)</name>
    <name type="common">Meliniomyces variabilis</name>
    <dbReference type="NCBI Taxonomy" id="1149755"/>
    <lineage>
        <taxon>Eukaryota</taxon>
        <taxon>Fungi</taxon>
        <taxon>Dikarya</taxon>
        <taxon>Ascomycota</taxon>
        <taxon>Pezizomycotina</taxon>
        <taxon>Leotiomycetes</taxon>
        <taxon>Helotiales</taxon>
        <taxon>Hyaloscyphaceae</taxon>
        <taxon>Hyaloscypha</taxon>
        <taxon>Hyaloscypha variabilis</taxon>
    </lineage>
</organism>
<name>A0A2J6RLF9_HYAVF</name>